<feature type="domain" description="DUF4784" evidence="1">
    <location>
        <begin position="145"/>
        <end position="412"/>
    </location>
</feature>
<name>A0A4Y1X367_9BACT</name>
<evidence type="ECO:0000259" key="2">
    <source>
        <dbReference type="Pfam" id="PF20264"/>
    </source>
</evidence>
<dbReference type="Gene3D" id="2.60.40.3920">
    <property type="match status" value="1"/>
</dbReference>
<proteinExistence type="predicted"/>
<dbReference type="EMBL" id="AP019736">
    <property type="protein sequence ID" value="BBL07763.1"/>
    <property type="molecule type" value="Genomic_DNA"/>
</dbReference>
<dbReference type="InterPro" id="IPR046546">
    <property type="entry name" value="DUF4784_N"/>
</dbReference>
<dbReference type="OrthoDB" id="1045372at2"/>
<dbReference type="PROSITE" id="PS51257">
    <property type="entry name" value="PROKAR_LIPOPROTEIN"/>
    <property type="match status" value="1"/>
</dbReference>
<dbReference type="AlphaFoldDB" id="A0A4Y1X367"/>
<protein>
    <submittedName>
        <fullName evidence="3">DUF4784 domain-containing protein</fullName>
    </submittedName>
</protein>
<keyword evidence="4" id="KW-1185">Reference proteome</keyword>
<evidence type="ECO:0000313" key="4">
    <source>
        <dbReference type="Proteomes" id="UP000319374"/>
    </source>
</evidence>
<dbReference type="GeneID" id="98674385"/>
<dbReference type="InterPro" id="IPR031978">
    <property type="entry name" value="DUF4784"/>
</dbReference>
<evidence type="ECO:0000259" key="1">
    <source>
        <dbReference type="Pfam" id="PF16023"/>
    </source>
</evidence>
<dbReference type="Pfam" id="PF20264">
    <property type="entry name" value="DUF4784_N"/>
    <property type="match status" value="1"/>
</dbReference>
<dbReference type="RefSeq" id="WP_141429893.1">
    <property type="nucleotide sequence ID" value="NZ_AP019736.1"/>
</dbReference>
<sequence>MRVISGVLLCALFAAACSERLGRSEAFVRDVSLPAGPFSPGDEVTVAASGFESDDEIMFEIRWPLEGEALEEGSALGVRGVVTARTGRSLTFLAPGGYPASTVEVLLFRRGDRQSLGRIAVSDGRPPQEYSLYGVVGSGAGHASLVRIDMRSGSTKEIARRTGGRIRCAVNEPGSNRLFCISEESGERVGCRYDLTMRYWSAPELRGCVTAGLLPSSAAVLTTDGGRLCLRQAGLTRSSAGIPYCWRLPEGLEPGMLTGAPFVFTSAGGPRLLLAADLGDGTFAPVVLAAYGGGVAVGGPVRAGALIPFAMLERGSDSETFRLVGGYVVSDAGGSELRPFDVRTMRLGEPFARLEEPVRRAVALLSENGATQELWALAGPEGRGAIWVCDLPTGTWRRLPGGELPCSEIVLAR</sequence>
<feature type="domain" description="DUF4784" evidence="2">
    <location>
        <begin position="29"/>
        <end position="128"/>
    </location>
</feature>
<reference evidence="4" key="1">
    <citation type="submission" date="2019-06" db="EMBL/GenBank/DDBJ databases">
        <title>Alistipes onderdonkii subsp. vulgaris subsp. nov., Alistipes dispar sp. nov. and Alistipes communis sp. nov., isolated from human faeces, and creation of Alistipes onderdonkii subsp. onderdonkii subsp. nov.</title>
        <authorList>
            <person name="Sakamoto M."/>
            <person name="Ikeyama N."/>
            <person name="Ogata Y."/>
            <person name="Suda W."/>
            <person name="Iino T."/>
            <person name="Hattori M."/>
            <person name="Ohkuma M."/>
        </authorList>
    </citation>
    <scope>NUCLEOTIDE SEQUENCE [LARGE SCALE GENOMIC DNA]</scope>
    <source>
        <strain evidence="4">5CPEGH6</strain>
    </source>
</reference>
<dbReference type="SUPFAM" id="SSF50969">
    <property type="entry name" value="YVTN repeat-like/Quinoprotein amine dehydrogenase"/>
    <property type="match status" value="1"/>
</dbReference>
<organism evidence="3 4">
    <name type="scientific">Alistipes dispar</name>
    <dbReference type="NCBI Taxonomy" id="2585119"/>
    <lineage>
        <taxon>Bacteria</taxon>
        <taxon>Pseudomonadati</taxon>
        <taxon>Bacteroidota</taxon>
        <taxon>Bacteroidia</taxon>
        <taxon>Bacteroidales</taxon>
        <taxon>Rikenellaceae</taxon>
        <taxon>Alistipes</taxon>
    </lineage>
</organism>
<evidence type="ECO:0000313" key="3">
    <source>
        <dbReference type="EMBL" id="BBL07763.1"/>
    </source>
</evidence>
<dbReference type="Proteomes" id="UP000319374">
    <property type="component" value="Chromosome"/>
</dbReference>
<dbReference type="KEGG" id="ada:A5CPEGH6_24010"/>
<dbReference type="Pfam" id="PF16023">
    <property type="entry name" value="DUF4784"/>
    <property type="match status" value="1"/>
</dbReference>
<dbReference type="InterPro" id="IPR011044">
    <property type="entry name" value="Quino_amine_DH_bsu"/>
</dbReference>
<accession>A0A4Y1X367</accession>
<gene>
    <name evidence="3" type="ORF">A5CPEGH6_24010</name>
</gene>